<organism evidence="4 5">
    <name type="scientific">Pseudoalteromonas phenolica</name>
    <dbReference type="NCBI Taxonomy" id="161398"/>
    <lineage>
        <taxon>Bacteria</taxon>
        <taxon>Pseudomonadati</taxon>
        <taxon>Pseudomonadota</taxon>
        <taxon>Gammaproteobacteria</taxon>
        <taxon>Alteromonadales</taxon>
        <taxon>Pseudoalteromonadaceae</taxon>
        <taxon>Pseudoalteromonas</taxon>
    </lineage>
</organism>
<dbReference type="Gene3D" id="1.20.1600.10">
    <property type="entry name" value="Outer membrane efflux proteins (OEP)"/>
    <property type="match status" value="1"/>
</dbReference>
<dbReference type="InterPro" id="IPR003423">
    <property type="entry name" value="OMP_efflux"/>
</dbReference>
<dbReference type="PANTHER" id="PTHR30203">
    <property type="entry name" value="OUTER MEMBRANE CATION EFFLUX PROTEIN"/>
    <property type="match status" value="1"/>
</dbReference>
<evidence type="ECO:0000313" key="4">
    <source>
        <dbReference type="EMBL" id="TLX48547.1"/>
    </source>
</evidence>
<feature type="chain" id="PRO_5024468811" evidence="2">
    <location>
        <begin position="17"/>
        <end position="459"/>
    </location>
</feature>
<keyword evidence="2" id="KW-0812">Transmembrane</keyword>
<dbReference type="PANTHER" id="PTHR30203:SF30">
    <property type="entry name" value="OUTER MEMBRANE PROTEIN-RELATED"/>
    <property type="match status" value="1"/>
</dbReference>
<protein>
    <submittedName>
        <fullName evidence="4">RND transporter</fullName>
    </submittedName>
</protein>
<feature type="coiled-coil region" evidence="3">
    <location>
        <begin position="367"/>
        <end position="394"/>
    </location>
</feature>
<gene>
    <name evidence="4" type="ORF">C1E24_03600</name>
</gene>
<dbReference type="OrthoDB" id="9770517at2"/>
<evidence type="ECO:0000256" key="3">
    <source>
        <dbReference type="SAM" id="Coils"/>
    </source>
</evidence>
<keyword evidence="2" id="KW-1134">Transmembrane beta strand</keyword>
<keyword evidence="3" id="KW-0175">Coiled coil</keyword>
<name>A0A5R9Q804_9GAMM</name>
<comment type="subcellular location">
    <subcellularLocation>
        <location evidence="2">Cell outer membrane</location>
        <topology evidence="2">Lipid-anchor</topology>
    </subcellularLocation>
</comment>
<dbReference type="NCBIfam" id="TIGR01845">
    <property type="entry name" value="outer_NodT"/>
    <property type="match status" value="1"/>
</dbReference>
<proteinExistence type="inferred from homology"/>
<evidence type="ECO:0000313" key="5">
    <source>
        <dbReference type="Proteomes" id="UP000309186"/>
    </source>
</evidence>
<dbReference type="SUPFAM" id="SSF56954">
    <property type="entry name" value="Outer membrane efflux proteins (OEP)"/>
    <property type="match status" value="1"/>
</dbReference>
<reference evidence="4 5" key="1">
    <citation type="submission" date="2018-01" db="EMBL/GenBank/DDBJ databases">
        <title>Co-occurrence of chitin degradation, pigmentation and bioactivity in marine Pseudoalteromonas.</title>
        <authorList>
            <person name="Paulsen S."/>
            <person name="Gram L."/>
            <person name="Machado H."/>
        </authorList>
    </citation>
    <scope>NUCLEOTIDE SEQUENCE [LARGE SCALE GENOMIC DNA]</scope>
    <source>
        <strain evidence="4 5">S3663</strain>
    </source>
</reference>
<dbReference type="GO" id="GO:0015562">
    <property type="term" value="F:efflux transmembrane transporter activity"/>
    <property type="evidence" value="ECO:0007669"/>
    <property type="project" value="InterPro"/>
</dbReference>
<dbReference type="AlphaFoldDB" id="A0A5R9Q804"/>
<evidence type="ECO:0000256" key="1">
    <source>
        <dbReference type="ARBA" id="ARBA00007613"/>
    </source>
</evidence>
<keyword evidence="2" id="KW-0564">Palmitate</keyword>
<dbReference type="GO" id="GO:0009279">
    <property type="term" value="C:cell outer membrane"/>
    <property type="evidence" value="ECO:0007669"/>
    <property type="project" value="UniProtKB-SubCell"/>
</dbReference>
<evidence type="ECO:0000256" key="2">
    <source>
        <dbReference type="RuleBase" id="RU362097"/>
    </source>
</evidence>
<feature type="coiled-coil region" evidence="3">
    <location>
        <begin position="215"/>
        <end position="242"/>
    </location>
</feature>
<dbReference type="PROSITE" id="PS51257">
    <property type="entry name" value="PROKAR_LIPOPROTEIN"/>
    <property type="match status" value="1"/>
</dbReference>
<dbReference type="Pfam" id="PF02321">
    <property type="entry name" value="OEP"/>
    <property type="match status" value="2"/>
</dbReference>
<keyword evidence="2" id="KW-0472">Membrane</keyword>
<sequence length="459" mass="51757">MMQKKCLVLIICAALAGCNSTLESNKLPQDNVPNNWFEYESDGISSDSWQEINKNKHLHTLILQSISNNRSIRKARLELDIAKQQLIIADADFLPSLSSSFDYNKRKQASQDSASSSYGIGLDLKYELDVWGKLSANSRQANLNYLSALASYEQQLINLVTSVSKSWYSLVESEQQIKLQKERAELTKQSVDIIEKGYRQGLNSALDVYLARTELNNEQAKLFELLNSNKRLQRDLKTLLAEYPEANVITDADFPELSSLNSLGLPSEVIKQKPAIQSAWFKLLAQDAALAYAHKQRFPSFNLSLSIDSSDDKFSDVIRFDQIGWNFLAGITAPIFNAGRLAANEEKQRLTLKSLELSYLEDVNSTFKDIENSLANEQALIARLEKVKHSSENAKLASTLSFEQYQKGLVSYTTVLDAQKRSFDAQSNFISLNNQLLQNRFSLYQAIGGKYLIDSQEKQ</sequence>
<keyword evidence="2" id="KW-0732">Signal</keyword>
<comment type="similarity">
    <text evidence="1 2">Belongs to the outer membrane factor (OMF) (TC 1.B.17) family.</text>
</comment>
<accession>A0A5R9Q804</accession>
<keyword evidence="2" id="KW-0449">Lipoprotein</keyword>
<dbReference type="EMBL" id="PPSW01000006">
    <property type="protein sequence ID" value="TLX48547.1"/>
    <property type="molecule type" value="Genomic_DNA"/>
</dbReference>
<dbReference type="Gene3D" id="2.20.200.10">
    <property type="entry name" value="Outer membrane efflux proteins (OEP)"/>
    <property type="match status" value="1"/>
</dbReference>
<dbReference type="Proteomes" id="UP000309186">
    <property type="component" value="Unassembled WGS sequence"/>
</dbReference>
<comment type="caution">
    <text evidence="4">The sequence shown here is derived from an EMBL/GenBank/DDBJ whole genome shotgun (WGS) entry which is preliminary data.</text>
</comment>
<feature type="signal peptide" evidence="2">
    <location>
        <begin position="1"/>
        <end position="16"/>
    </location>
</feature>
<dbReference type="InterPro" id="IPR010131">
    <property type="entry name" value="MdtP/NodT-like"/>
</dbReference>